<accession>A0ABV8PZT8</accession>
<keyword evidence="5 7" id="KW-0238">DNA-binding</keyword>
<dbReference type="Gene3D" id="3.40.1550.20">
    <property type="entry name" value="Transcriptional regulator MraZ domain"/>
    <property type="match status" value="1"/>
</dbReference>
<dbReference type="Proteomes" id="UP001595906">
    <property type="component" value="Unassembled WGS sequence"/>
</dbReference>
<evidence type="ECO:0000256" key="3">
    <source>
        <dbReference type="ARBA" id="ARBA00022737"/>
    </source>
</evidence>
<dbReference type="InterPro" id="IPR035644">
    <property type="entry name" value="MraZ_C"/>
</dbReference>
<dbReference type="InterPro" id="IPR035642">
    <property type="entry name" value="MraZ_N"/>
</dbReference>
<comment type="similarity">
    <text evidence="7">Belongs to the MraZ family.</text>
</comment>
<evidence type="ECO:0000256" key="5">
    <source>
        <dbReference type="ARBA" id="ARBA00023125"/>
    </source>
</evidence>
<dbReference type="HAMAP" id="MF_01008">
    <property type="entry name" value="MraZ"/>
    <property type="match status" value="1"/>
</dbReference>
<dbReference type="PROSITE" id="PS51740">
    <property type="entry name" value="SPOVT_ABRB"/>
    <property type="match status" value="2"/>
</dbReference>
<evidence type="ECO:0000256" key="4">
    <source>
        <dbReference type="ARBA" id="ARBA00023015"/>
    </source>
</evidence>
<sequence length="150" mass="17063">MVGFHGEYEATVDAKGRFLLPSALKKQLPEGENRFILSRGFENCLTLYPMKTWEAILEKFKKLNQFDPKVRQFTRQFLNGATEIELDSAGRMMLSASFKAYASITKDVVIAATLDKFEIWDAVKYNEAISKLSAEDFSNLANEVMSDDKM</sequence>
<feature type="domain" description="SpoVT-AbrB" evidence="8">
    <location>
        <begin position="7"/>
        <end position="52"/>
    </location>
</feature>
<comment type="subcellular location">
    <subcellularLocation>
        <location evidence="7">Cytoplasm</location>
        <location evidence="7">Nucleoid</location>
    </subcellularLocation>
</comment>
<dbReference type="CDD" id="cd16320">
    <property type="entry name" value="MraZ_N"/>
    <property type="match status" value="1"/>
</dbReference>
<keyword evidence="4 7" id="KW-0805">Transcription regulation</keyword>
<name>A0ABV8PZT8_9BACT</name>
<keyword evidence="6 7" id="KW-0804">Transcription</keyword>
<reference evidence="10" key="1">
    <citation type="journal article" date="2019" name="Int. J. Syst. Evol. Microbiol.">
        <title>The Global Catalogue of Microorganisms (GCM) 10K type strain sequencing project: providing services to taxonomists for standard genome sequencing and annotation.</title>
        <authorList>
            <consortium name="The Broad Institute Genomics Platform"/>
            <consortium name="The Broad Institute Genome Sequencing Center for Infectious Disease"/>
            <person name="Wu L."/>
            <person name="Ma J."/>
        </authorList>
    </citation>
    <scope>NUCLEOTIDE SEQUENCE [LARGE SCALE GENOMIC DNA]</scope>
    <source>
        <strain evidence="10">CECT 8010</strain>
    </source>
</reference>
<dbReference type="InterPro" id="IPR003444">
    <property type="entry name" value="MraZ"/>
</dbReference>
<proteinExistence type="inferred from homology"/>
<evidence type="ECO:0000256" key="7">
    <source>
        <dbReference type="HAMAP-Rule" id="MF_01008"/>
    </source>
</evidence>
<dbReference type="CDD" id="cd16321">
    <property type="entry name" value="MraZ_C"/>
    <property type="match status" value="1"/>
</dbReference>
<evidence type="ECO:0000313" key="9">
    <source>
        <dbReference type="EMBL" id="MFC4232345.1"/>
    </source>
</evidence>
<evidence type="ECO:0000256" key="1">
    <source>
        <dbReference type="ARBA" id="ARBA00013860"/>
    </source>
</evidence>
<keyword evidence="10" id="KW-1185">Reference proteome</keyword>
<keyword evidence="3" id="KW-0677">Repeat</keyword>
<dbReference type="PANTHER" id="PTHR34701">
    <property type="entry name" value="TRANSCRIPTIONAL REGULATOR MRAZ"/>
    <property type="match status" value="1"/>
</dbReference>
<dbReference type="RefSeq" id="WP_379014160.1">
    <property type="nucleotide sequence ID" value="NZ_JBHSDC010000022.1"/>
</dbReference>
<dbReference type="PANTHER" id="PTHR34701:SF1">
    <property type="entry name" value="TRANSCRIPTIONAL REGULATOR MRAZ"/>
    <property type="match status" value="1"/>
</dbReference>
<evidence type="ECO:0000256" key="6">
    <source>
        <dbReference type="ARBA" id="ARBA00023163"/>
    </source>
</evidence>
<dbReference type="NCBIfam" id="TIGR00242">
    <property type="entry name" value="division/cell wall cluster transcriptional repressor MraZ"/>
    <property type="match status" value="1"/>
</dbReference>
<organism evidence="9 10">
    <name type="scientific">Parasediminibacterium paludis</name>
    <dbReference type="NCBI Taxonomy" id="908966"/>
    <lineage>
        <taxon>Bacteria</taxon>
        <taxon>Pseudomonadati</taxon>
        <taxon>Bacteroidota</taxon>
        <taxon>Chitinophagia</taxon>
        <taxon>Chitinophagales</taxon>
        <taxon>Chitinophagaceae</taxon>
        <taxon>Parasediminibacterium</taxon>
    </lineage>
</organism>
<protein>
    <recommendedName>
        <fullName evidence="1 7">Transcriptional regulator MraZ</fullName>
    </recommendedName>
</protein>
<gene>
    <name evidence="7 9" type="primary">mraZ</name>
    <name evidence="9" type="ORF">ACFOW1_10615</name>
</gene>
<dbReference type="InterPro" id="IPR038619">
    <property type="entry name" value="MraZ_sf"/>
</dbReference>
<dbReference type="InterPro" id="IPR007159">
    <property type="entry name" value="SpoVT-AbrB_dom"/>
</dbReference>
<dbReference type="InterPro" id="IPR037914">
    <property type="entry name" value="SpoVT-AbrB_sf"/>
</dbReference>
<dbReference type="SUPFAM" id="SSF89447">
    <property type="entry name" value="AbrB/MazE/MraZ-like"/>
    <property type="match status" value="1"/>
</dbReference>
<dbReference type="InterPro" id="IPR020603">
    <property type="entry name" value="MraZ_dom"/>
</dbReference>
<dbReference type="EMBL" id="JBHSDC010000022">
    <property type="protein sequence ID" value="MFC4232345.1"/>
    <property type="molecule type" value="Genomic_DNA"/>
</dbReference>
<comment type="subunit">
    <text evidence="7">Forms oligomers.</text>
</comment>
<keyword evidence="2 7" id="KW-0963">Cytoplasm</keyword>
<evidence type="ECO:0000313" key="10">
    <source>
        <dbReference type="Proteomes" id="UP001595906"/>
    </source>
</evidence>
<comment type="caution">
    <text evidence="9">The sequence shown here is derived from an EMBL/GenBank/DDBJ whole genome shotgun (WGS) entry which is preliminary data.</text>
</comment>
<dbReference type="Pfam" id="PF02381">
    <property type="entry name" value="MraZ"/>
    <property type="match status" value="2"/>
</dbReference>
<evidence type="ECO:0000256" key="2">
    <source>
        <dbReference type="ARBA" id="ARBA00022490"/>
    </source>
</evidence>
<evidence type="ECO:0000259" key="8">
    <source>
        <dbReference type="PROSITE" id="PS51740"/>
    </source>
</evidence>
<feature type="domain" description="SpoVT-AbrB" evidence="8">
    <location>
        <begin position="81"/>
        <end position="124"/>
    </location>
</feature>